<dbReference type="PANTHER" id="PTHR32305:SF15">
    <property type="entry name" value="PROTEIN RHSA-RELATED"/>
    <property type="match status" value="1"/>
</dbReference>
<feature type="non-terminal residue" evidence="2">
    <location>
        <position position="1"/>
    </location>
</feature>
<keyword evidence="3" id="KW-1185">Reference proteome</keyword>
<dbReference type="EMBL" id="FTOL01000021">
    <property type="protein sequence ID" value="SIT26167.1"/>
    <property type="molecule type" value="Genomic_DNA"/>
</dbReference>
<protein>
    <submittedName>
        <fullName evidence="2">RHS repeat-associated core domain-containing protein</fullName>
    </submittedName>
</protein>
<name>A0A1N7QUM0_9FLAO</name>
<dbReference type="InterPro" id="IPR022385">
    <property type="entry name" value="Rhs_assc_core"/>
</dbReference>
<dbReference type="AlphaFoldDB" id="A0A1N7QUM0"/>
<dbReference type="RefSeq" id="WP_228409073.1">
    <property type="nucleotide sequence ID" value="NZ_FTOL01000021.1"/>
</dbReference>
<sequence>LVGKFGCHDVWKPGEIVEVNNYYPFGLLHNYTTTTQNAYQYKYNGKELQETGMYDYGARFYMPDIGRWGVIDNKAETYYPFSGYAYAINNPIKYLDPDGNDIIIWYKASDGKMHKYDYKYGAQYDGTNKYIHAFHRAANALIKSGAGGNLKALDAKKEKVTVRDLEEGEAPGFQLSKMNIKWSPITGLETDGDGDLTPTAVLDHEMDHANHYIDNPTEHDKLRNTPDEKYGNKEERRVITGSEQSTAKKLGLTQKGQVTRKNHDGKLIKTAGVNTVKPKAQEIEEVVITVKKRK</sequence>
<dbReference type="InterPro" id="IPR050708">
    <property type="entry name" value="T6SS_VgrG/RHS"/>
</dbReference>
<dbReference type="PANTHER" id="PTHR32305">
    <property type="match status" value="1"/>
</dbReference>
<proteinExistence type="predicted"/>
<organism evidence="2 3">
    <name type="scientific">Chryseobacterium ureilyticum</name>
    <dbReference type="NCBI Taxonomy" id="373668"/>
    <lineage>
        <taxon>Bacteria</taxon>
        <taxon>Pseudomonadati</taxon>
        <taxon>Bacteroidota</taxon>
        <taxon>Flavobacteriia</taxon>
        <taxon>Flavobacteriales</taxon>
        <taxon>Weeksellaceae</taxon>
        <taxon>Chryseobacterium group</taxon>
        <taxon>Chryseobacterium</taxon>
    </lineage>
</organism>
<accession>A0A1N7QUM0</accession>
<dbReference type="STRING" id="373668.SAMN05421786_1211"/>
<feature type="compositionally biased region" description="Basic and acidic residues" evidence="1">
    <location>
        <begin position="213"/>
        <end position="238"/>
    </location>
</feature>
<reference evidence="3" key="1">
    <citation type="submission" date="2017-01" db="EMBL/GenBank/DDBJ databases">
        <authorList>
            <person name="Varghese N."/>
            <person name="Submissions S."/>
        </authorList>
    </citation>
    <scope>NUCLEOTIDE SEQUENCE [LARGE SCALE GENOMIC DNA]</scope>
    <source>
        <strain evidence="3">DSM 18017</strain>
    </source>
</reference>
<dbReference type="InterPro" id="IPR028208">
    <property type="entry name" value="Effector_pro_NleD-like"/>
</dbReference>
<evidence type="ECO:0000256" key="1">
    <source>
        <dbReference type="SAM" id="MobiDB-lite"/>
    </source>
</evidence>
<dbReference type="Proteomes" id="UP000186744">
    <property type="component" value="Unassembled WGS sequence"/>
</dbReference>
<gene>
    <name evidence="2" type="ORF">SAMN05421786_1211</name>
</gene>
<feature type="region of interest" description="Disordered" evidence="1">
    <location>
        <begin position="213"/>
        <end position="243"/>
    </location>
</feature>
<dbReference type="NCBIfam" id="TIGR03696">
    <property type="entry name" value="Rhs_assc_core"/>
    <property type="match status" value="1"/>
</dbReference>
<dbReference type="Gene3D" id="2.180.10.10">
    <property type="entry name" value="RHS repeat-associated core"/>
    <property type="match status" value="1"/>
</dbReference>
<evidence type="ECO:0000313" key="3">
    <source>
        <dbReference type="Proteomes" id="UP000186744"/>
    </source>
</evidence>
<evidence type="ECO:0000313" key="2">
    <source>
        <dbReference type="EMBL" id="SIT26167.1"/>
    </source>
</evidence>
<dbReference type="Pfam" id="PF14891">
    <property type="entry name" value="Peptidase_M91"/>
    <property type="match status" value="1"/>
</dbReference>